<evidence type="ECO:0000313" key="4">
    <source>
        <dbReference type="Proteomes" id="UP000743001"/>
    </source>
</evidence>
<dbReference type="PANTHER" id="PTHR46558">
    <property type="entry name" value="TRACRIPTIONAL REGULATORY PROTEIN-RELATED-RELATED"/>
    <property type="match status" value="1"/>
</dbReference>
<name>A0ABS6FNR1_9BACL</name>
<dbReference type="CDD" id="cd00093">
    <property type="entry name" value="HTH_XRE"/>
    <property type="match status" value="1"/>
</dbReference>
<evidence type="ECO:0000259" key="2">
    <source>
        <dbReference type="PROSITE" id="PS50943"/>
    </source>
</evidence>
<dbReference type="InterPro" id="IPR001387">
    <property type="entry name" value="Cro/C1-type_HTH"/>
</dbReference>
<dbReference type="PANTHER" id="PTHR46558:SF11">
    <property type="entry name" value="HTH-TYPE TRANSCRIPTIONAL REGULATOR XRE"/>
    <property type="match status" value="1"/>
</dbReference>
<evidence type="ECO:0000256" key="1">
    <source>
        <dbReference type="ARBA" id="ARBA00023125"/>
    </source>
</evidence>
<dbReference type="Proteomes" id="UP000743001">
    <property type="component" value="Unassembled WGS sequence"/>
</dbReference>
<keyword evidence="1" id="KW-0238">DNA-binding</keyword>
<protein>
    <submittedName>
        <fullName evidence="3">Helix-turn-helix domain-containing protein</fullName>
    </submittedName>
</protein>
<keyword evidence="4" id="KW-1185">Reference proteome</keyword>
<dbReference type="Pfam" id="PF01381">
    <property type="entry name" value="HTH_3"/>
    <property type="match status" value="1"/>
</dbReference>
<sequence>MKEINIAHVLVSKRKEKGITQDDLAHFIGVSKASVSKWETGQSYPDVTLLPQLAAYFNISIDELMDYKPQMVKADIRKMYLQLAADFASEPFDKVMNRCRGIIKKYFSCFPLLFQMGVLLVNHSGLAGSPEKTLSVIKEALGLFLRVKLESDDLGLEKQALFMEALCHISLGEPQVALELLDGAPAPAMPPEVLLASAYQMTGKLEEAKSVLQIGIYQNIVVLFNFFIPYLALCADEADKHDEILRRALLVAEAFDLKHLHPAIYSPIYITAAQTYIMQGKKDQALDMLQSYTRVVTGDIYPLRLHGDKFFDLLDNWLDEIDLGNNLPRDERTARQSMFSIVADNPIFTVLADEPKFQQIVNSLKNNS</sequence>
<organism evidence="3 4">
    <name type="scientific">Paenibacillus brevis</name>
    <dbReference type="NCBI Taxonomy" id="2841508"/>
    <lineage>
        <taxon>Bacteria</taxon>
        <taxon>Bacillati</taxon>
        <taxon>Bacillota</taxon>
        <taxon>Bacilli</taxon>
        <taxon>Bacillales</taxon>
        <taxon>Paenibacillaceae</taxon>
        <taxon>Paenibacillus</taxon>
    </lineage>
</organism>
<comment type="caution">
    <text evidence="3">The sequence shown here is derived from an EMBL/GenBank/DDBJ whole genome shotgun (WGS) entry which is preliminary data.</text>
</comment>
<accession>A0ABS6FNR1</accession>
<dbReference type="RefSeq" id="WP_216478160.1">
    <property type="nucleotide sequence ID" value="NZ_JAHLQJ010000005.1"/>
</dbReference>
<dbReference type="PROSITE" id="PS50943">
    <property type="entry name" value="HTH_CROC1"/>
    <property type="match status" value="1"/>
</dbReference>
<proteinExistence type="predicted"/>
<dbReference type="EMBL" id="JAHLQJ010000005">
    <property type="protein sequence ID" value="MBU5671591.1"/>
    <property type="molecule type" value="Genomic_DNA"/>
</dbReference>
<gene>
    <name evidence="3" type="ORF">KQJ23_07065</name>
</gene>
<dbReference type="SMART" id="SM00530">
    <property type="entry name" value="HTH_XRE"/>
    <property type="match status" value="1"/>
</dbReference>
<reference evidence="3 4" key="1">
    <citation type="submission" date="2021-06" db="EMBL/GenBank/DDBJ databases">
        <authorList>
            <person name="Sun Q."/>
            <person name="Li D."/>
        </authorList>
    </citation>
    <scope>NUCLEOTIDE SEQUENCE [LARGE SCALE GENOMIC DNA]</scope>
    <source>
        <strain evidence="3 4">MSJ-6</strain>
    </source>
</reference>
<feature type="domain" description="HTH cro/C1-type" evidence="2">
    <location>
        <begin position="10"/>
        <end position="64"/>
    </location>
</feature>
<evidence type="ECO:0000313" key="3">
    <source>
        <dbReference type="EMBL" id="MBU5671591.1"/>
    </source>
</evidence>